<feature type="transmembrane region" description="Helical" evidence="1">
    <location>
        <begin position="46"/>
        <end position="65"/>
    </location>
</feature>
<comment type="caution">
    <text evidence="4">The sequence shown here is derived from an EMBL/GenBank/DDBJ whole genome shotgun (WGS) entry which is preliminary data.</text>
</comment>
<protein>
    <submittedName>
        <fullName evidence="4">FecR family protein</fullName>
    </submittedName>
</protein>
<sequence>MKDSQKHFEKIWTKVSEEKQEMDSATDSRIWNGIEGRIKKNDRRKYYWTAAAAILIPLFGILFFYKDFEPKETKNSLSAIVLQTNEVSKTFRLSDQSVITLEPHSKLSINKDFGKKYRKVKFQGKGFFSIAKDKSKPFIVDAGGFSVEVLGTKFSVDQKSDEKKVKLFEGKVKVNHNGKLTYLLPNENWSTSPAKKDYHYYAVTAIKTFTFENTSFEDAITEIENTYGTKITYPKKIAKNEVSGSFSGNLKEILSIINYPFNLKTTIKNEHEITLY</sequence>
<keyword evidence="1" id="KW-0472">Membrane</keyword>
<keyword evidence="1" id="KW-0812">Transmembrane</keyword>
<dbReference type="Gene3D" id="3.55.50.30">
    <property type="match status" value="1"/>
</dbReference>
<feature type="domain" description="FecR protein" evidence="2">
    <location>
        <begin position="86"/>
        <end position="173"/>
    </location>
</feature>
<evidence type="ECO:0000313" key="4">
    <source>
        <dbReference type="EMBL" id="MCU7616899.1"/>
    </source>
</evidence>
<dbReference type="InterPro" id="IPR032508">
    <property type="entry name" value="FecR_C"/>
</dbReference>
<evidence type="ECO:0000259" key="2">
    <source>
        <dbReference type="Pfam" id="PF04773"/>
    </source>
</evidence>
<keyword evidence="5" id="KW-1185">Reference proteome</keyword>
<dbReference type="RefSeq" id="WP_263002321.1">
    <property type="nucleotide sequence ID" value="NZ_JAOTEM010000001.1"/>
</dbReference>
<evidence type="ECO:0000259" key="3">
    <source>
        <dbReference type="Pfam" id="PF16344"/>
    </source>
</evidence>
<dbReference type="Pfam" id="PF16344">
    <property type="entry name" value="FecR_C"/>
    <property type="match status" value="1"/>
</dbReference>
<evidence type="ECO:0000313" key="5">
    <source>
        <dbReference type="Proteomes" id="UP001208649"/>
    </source>
</evidence>
<dbReference type="InterPro" id="IPR006860">
    <property type="entry name" value="FecR"/>
</dbReference>
<dbReference type="Proteomes" id="UP001208649">
    <property type="component" value="Unassembled WGS sequence"/>
</dbReference>
<dbReference type="Gene3D" id="2.60.120.1440">
    <property type="match status" value="1"/>
</dbReference>
<dbReference type="EMBL" id="JAOTEM010000001">
    <property type="protein sequence ID" value="MCU7616899.1"/>
    <property type="molecule type" value="Genomic_DNA"/>
</dbReference>
<dbReference type="PANTHER" id="PTHR30273:SF2">
    <property type="entry name" value="PROTEIN FECR"/>
    <property type="match status" value="1"/>
</dbReference>
<dbReference type="Pfam" id="PF04773">
    <property type="entry name" value="FecR"/>
    <property type="match status" value="1"/>
</dbReference>
<proteinExistence type="predicted"/>
<feature type="domain" description="Protein FecR C-terminal" evidence="3">
    <location>
        <begin position="209"/>
        <end position="270"/>
    </location>
</feature>
<dbReference type="InterPro" id="IPR012373">
    <property type="entry name" value="Ferrdict_sens_TM"/>
</dbReference>
<dbReference type="PIRSF" id="PIRSF018266">
    <property type="entry name" value="FecR"/>
    <property type="match status" value="1"/>
</dbReference>
<keyword evidence="1" id="KW-1133">Transmembrane helix</keyword>
<dbReference type="PANTHER" id="PTHR30273">
    <property type="entry name" value="PERIPLASMIC SIGNAL SENSOR AND SIGMA FACTOR ACTIVATOR FECR-RELATED"/>
    <property type="match status" value="1"/>
</dbReference>
<organism evidence="4 5">
    <name type="scientific">Chryseobacterium edaphi</name>
    <dbReference type="NCBI Taxonomy" id="2976532"/>
    <lineage>
        <taxon>Bacteria</taxon>
        <taxon>Pseudomonadati</taxon>
        <taxon>Bacteroidota</taxon>
        <taxon>Flavobacteriia</taxon>
        <taxon>Flavobacteriales</taxon>
        <taxon>Weeksellaceae</taxon>
        <taxon>Chryseobacterium group</taxon>
        <taxon>Chryseobacterium</taxon>
    </lineage>
</organism>
<gene>
    <name evidence="4" type="ORF">NZ698_06795</name>
</gene>
<accession>A0ABT2W3W6</accession>
<name>A0ABT2W3W6_9FLAO</name>
<evidence type="ECO:0000256" key="1">
    <source>
        <dbReference type="SAM" id="Phobius"/>
    </source>
</evidence>
<reference evidence="5" key="1">
    <citation type="submission" date="2023-07" db="EMBL/GenBank/DDBJ databases">
        <title>Chryseobacterium sp. strain PBS4-4 Genome sequencing and assembly.</title>
        <authorList>
            <person name="Jung Y."/>
        </authorList>
    </citation>
    <scope>NUCLEOTIDE SEQUENCE [LARGE SCALE GENOMIC DNA]</scope>
    <source>
        <strain evidence="5">PBS4-4</strain>
    </source>
</reference>